<dbReference type="EMBL" id="RCMG01000392">
    <property type="protein sequence ID" value="KAG2855104.1"/>
    <property type="molecule type" value="Genomic_DNA"/>
</dbReference>
<evidence type="ECO:0000313" key="1">
    <source>
        <dbReference type="EMBL" id="KAG2855104.1"/>
    </source>
</evidence>
<dbReference type="OrthoDB" id="133403at2759"/>
<protein>
    <submittedName>
        <fullName evidence="5">Uncharacterized protein</fullName>
    </submittedName>
</protein>
<dbReference type="VEuPathDB" id="FungiDB:PC110_g13215"/>
<dbReference type="EMBL" id="JAENGZ010000514">
    <property type="protein sequence ID" value="KAG6957950.1"/>
    <property type="molecule type" value="Genomic_DNA"/>
</dbReference>
<keyword evidence="6" id="KW-1185">Reference proteome</keyword>
<name>A0A329S183_9STRA</name>
<evidence type="ECO:0000313" key="6">
    <source>
        <dbReference type="Proteomes" id="UP000251314"/>
    </source>
</evidence>
<evidence type="ECO:0000313" key="3">
    <source>
        <dbReference type="EMBL" id="KAG2978397.1"/>
    </source>
</evidence>
<dbReference type="Proteomes" id="UP000774804">
    <property type="component" value="Unassembled WGS sequence"/>
</dbReference>
<reference evidence="4" key="3">
    <citation type="submission" date="2021-01" db="EMBL/GenBank/DDBJ databases">
        <title>Phytophthora aleatoria, a newly-described species from Pinus radiata is distinct from Phytophthora cactorum isolates based on comparative genomics.</title>
        <authorList>
            <person name="Mcdougal R."/>
            <person name="Panda P."/>
            <person name="Williams N."/>
            <person name="Studholme D.J."/>
        </authorList>
    </citation>
    <scope>NUCLEOTIDE SEQUENCE</scope>
    <source>
        <strain evidence="4">NZFS 3830</strain>
    </source>
</reference>
<evidence type="ECO:0000313" key="5">
    <source>
        <dbReference type="EMBL" id="RAW30445.1"/>
    </source>
</evidence>
<comment type="caution">
    <text evidence="5">The sequence shown here is derived from an EMBL/GenBank/DDBJ whole genome shotgun (WGS) entry which is preliminary data.</text>
</comment>
<dbReference type="EMBL" id="RCML01000392">
    <property type="protein sequence ID" value="KAG2978397.1"/>
    <property type="molecule type" value="Genomic_DNA"/>
</dbReference>
<reference evidence="1" key="2">
    <citation type="submission" date="2018-10" db="EMBL/GenBank/DDBJ databases">
        <title>Effector identification in a new, highly contiguous assembly of the strawberry crown rot pathogen Phytophthora cactorum.</title>
        <authorList>
            <person name="Armitage A.D."/>
            <person name="Nellist C.F."/>
            <person name="Bates H."/>
            <person name="Vickerstaff R.J."/>
            <person name="Harrison R.J."/>
        </authorList>
    </citation>
    <scope>NUCLEOTIDE SEQUENCE</scope>
    <source>
        <strain evidence="1">15-7</strain>
        <strain evidence="2">4032</strain>
        <strain evidence="3">P415</strain>
    </source>
</reference>
<dbReference type="AlphaFoldDB" id="A0A329S183"/>
<proteinExistence type="predicted"/>
<reference evidence="5 6" key="1">
    <citation type="submission" date="2018-01" db="EMBL/GenBank/DDBJ databases">
        <title>Draft genome of the strawberry crown rot pathogen Phytophthora cactorum.</title>
        <authorList>
            <person name="Armitage A.D."/>
            <person name="Lysoe E."/>
            <person name="Nellist C.F."/>
            <person name="Harrison R.J."/>
            <person name="Brurberg M.B."/>
        </authorList>
    </citation>
    <scope>NUCLEOTIDE SEQUENCE [LARGE SCALE GENOMIC DNA]</scope>
    <source>
        <strain evidence="5 6">10300</strain>
    </source>
</reference>
<evidence type="ECO:0000313" key="4">
    <source>
        <dbReference type="EMBL" id="KAG6957950.1"/>
    </source>
</evidence>
<sequence length="89" mass="9750">MDQWNSMSKVVRGAKSLISWVKSVEFENPEEQEEREAIVETVLALDLRGSINSGGGSVAFVELARFGDDGWLSDQCLFSAAKRIAVEAS</sequence>
<organism evidence="5 6">
    <name type="scientific">Phytophthora cactorum</name>
    <dbReference type="NCBI Taxonomy" id="29920"/>
    <lineage>
        <taxon>Eukaryota</taxon>
        <taxon>Sar</taxon>
        <taxon>Stramenopiles</taxon>
        <taxon>Oomycota</taxon>
        <taxon>Peronosporomycetes</taxon>
        <taxon>Peronosporales</taxon>
        <taxon>Peronosporaceae</taxon>
        <taxon>Phytophthora</taxon>
    </lineage>
</organism>
<accession>A0A329S183</accession>
<evidence type="ECO:0000313" key="2">
    <source>
        <dbReference type="EMBL" id="KAG2914478.1"/>
    </source>
</evidence>
<dbReference type="EMBL" id="MJFZ01000371">
    <property type="protein sequence ID" value="RAW30445.1"/>
    <property type="molecule type" value="Genomic_DNA"/>
</dbReference>
<gene>
    <name evidence="4" type="ORF">JG687_00009674</name>
    <name evidence="5" type="ORF">PC110_g13215</name>
    <name evidence="1" type="ORF">PC113_g12721</name>
    <name evidence="2" type="ORF">PC115_g11682</name>
    <name evidence="3" type="ORF">PC118_g12302</name>
</gene>
<dbReference type="EMBL" id="RCMI01000373">
    <property type="protein sequence ID" value="KAG2914478.1"/>
    <property type="molecule type" value="Genomic_DNA"/>
</dbReference>
<dbReference type="Proteomes" id="UP000697107">
    <property type="component" value="Unassembled WGS sequence"/>
</dbReference>
<dbReference type="Proteomes" id="UP000688947">
    <property type="component" value="Unassembled WGS sequence"/>
</dbReference>
<dbReference type="Proteomes" id="UP000735874">
    <property type="component" value="Unassembled WGS sequence"/>
</dbReference>
<dbReference type="Proteomes" id="UP000251314">
    <property type="component" value="Unassembled WGS sequence"/>
</dbReference>